<keyword evidence="2" id="KW-1185">Reference proteome</keyword>
<gene>
    <name evidence="1" type="ORF">B0H66DRAFT_603751</name>
</gene>
<evidence type="ECO:0000313" key="2">
    <source>
        <dbReference type="Proteomes" id="UP001283341"/>
    </source>
</evidence>
<reference evidence="1" key="2">
    <citation type="submission" date="2023-06" db="EMBL/GenBank/DDBJ databases">
        <authorList>
            <consortium name="Lawrence Berkeley National Laboratory"/>
            <person name="Haridas S."/>
            <person name="Hensen N."/>
            <person name="Bonometti L."/>
            <person name="Westerberg I."/>
            <person name="Brannstrom I.O."/>
            <person name="Guillou S."/>
            <person name="Cros-Aarteil S."/>
            <person name="Calhoun S."/>
            <person name="Kuo A."/>
            <person name="Mondo S."/>
            <person name="Pangilinan J."/>
            <person name="Riley R."/>
            <person name="Labutti K."/>
            <person name="Andreopoulos B."/>
            <person name="Lipzen A."/>
            <person name="Chen C."/>
            <person name="Yanf M."/>
            <person name="Daum C."/>
            <person name="Ng V."/>
            <person name="Clum A."/>
            <person name="Steindorff A."/>
            <person name="Ohm R."/>
            <person name="Martin F."/>
            <person name="Silar P."/>
            <person name="Natvig D."/>
            <person name="Lalanne C."/>
            <person name="Gautier V."/>
            <person name="Ament-Velasquez S.L."/>
            <person name="Kruys A."/>
            <person name="Hutchinson M.I."/>
            <person name="Powell A.J."/>
            <person name="Barry K."/>
            <person name="Miller A.N."/>
            <person name="Grigoriev I.V."/>
            <person name="Debuchy R."/>
            <person name="Gladieux P."/>
            <person name="Thoren M.H."/>
            <person name="Johannesson H."/>
        </authorList>
    </citation>
    <scope>NUCLEOTIDE SEQUENCE</scope>
    <source>
        <strain evidence="1">CBS 118394</strain>
    </source>
</reference>
<reference evidence="1" key="1">
    <citation type="journal article" date="2023" name="Mol. Phylogenet. Evol.">
        <title>Genome-scale phylogeny and comparative genomics of the fungal order Sordariales.</title>
        <authorList>
            <person name="Hensen N."/>
            <person name="Bonometti L."/>
            <person name="Westerberg I."/>
            <person name="Brannstrom I.O."/>
            <person name="Guillou S."/>
            <person name="Cros-Aarteil S."/>
            <person name="Calhoun S."/>
            <person name="Haridas S."/>
            <person name="Kuo A."/>
            <person name="Mondo S."/>
            <person name="Pangilinan J."/>
            <person name="Riley R."/>
            <person name="LaButti K."/>
            <person name="Andreopoulos B."/>
            <person name="Lipzen A."/>
            <person name="Chen C."/>
            <person name="Yan M."/>
            <person name="Daum C."/>
            <person name="Ng V."/>
            <person name="Clum A."/>
            <person name="Steindorff A."/>
            <person name="Ohm R.A."/>
            <person name="Martin F."/>
            <person name="Silar P."/>
            <person name="Natvig D.O."/>
            <person name="Lalanne C."/>
            <person name="Gautier V."/>
            <person name="Ament-Velasquez S.L."/>
            <person name="Kruys A."/>
            <person name="Hutchinson M.I."/>
            <person name="Powell A.J."/>
            <person name="Barry K."/>
            <person name="Miller A.N."/>
            <person name="Grigoriev I.V."/>
            <person name="Debuchy R."/>
            <person name="Gladieux P."/>
            <person name="Hiltunen Thoren M."/>
            <person name="Johannesson H."/>
        </authorList>
    </citation>
    <scope>NUCLEOTIDE SEQUENCE</scope>
    <source>
        <strain evidence="1">CBS 118394</strain>
    </source>
</reference>
<evidence type="ECO:0000313" key="1">
    <source>
        <dbReference type="EMBL" id="KAK3319196.1"/>
    </source>
</evidence>
<dbReference type="EMBL" id="JAUEDM010000004">
    <property type="protein sequence ID" value="KAK3319196.1"/>
    <property type="molecule type" value="Genomic_DNA"/>
</dbReference>
<proteinExistence type="predicted"/>
<comment type="caution">
    <text evidence="1">The sequence shown here is derived from an EMBL/GenBank/DDBJ whole genome shotgun (WGS) entry which is preliminary data.</text>
</comment>
<sequence length="88" mass="9834">MGPAIKIMQNFEPYMERSTNIPCSSNTEMAPEDTPLGLAESMLRYDASWAGPRKNGFRHEMETANLNLSLVEAPKLHFSTHGSTCFLD</sequence>
<organism evidence="1 2">
    <name type="scientific">Apodospora peruviana</name>
    <dbReference type="NCBI Taxonomy" id="516989"/>
    <lineage>
        <taxon>Eukaryota</taxon>
        <taxon>Fungi</taxon>
        <taxon>Dikarya</taxon>
        <taxon>Ascomycota</taxon>
        <taxon>Pezizomycotina</taxon>
        <taxon>Sordariomycetes</taxon>
        <taxon>Sordariomycetidae</taxon>
        <taxon>Sordariales</taxon>
        <taxon>Lasiosphaeriaceae</taxon>
        <taxon>Apodospora</taxon>
    </lineage>
</organism>
<dbReference type="Proteomes" id="UP001283341">
    <property type="component" value="Unassembled WGS sequence"/>
</dbReference>
<dbReference type="AlphaFoldDB" id="A0AAE0I651"/>
<accession>A0AAE0I651</accession>
<name>A0AAE0I651_9PEZI</name>
<protein>
    <submittedName>
        <fullName evidence="1">Uncharacterized protein</fullName>
    </submittedName>
</protein>